<accession>A0AAQ3T4V3</accession>
<keyword evidence="3" id="KW-1185">Reference proteome</keyword>
<dbReference type="Proteomes" id="UP001341281">
    <property type="component" value="Chromosome 03"/>
</dbReference>
<evidence type="ECO:0000313" key="3">
    <source>
        <dbReference type="Proteomes" id="UP001341281"/>
    </source>
</evidence>
<dbReference type="EMBL" id="CP144747">
    <property type="protein sequence ID" value="WVZ66435.1"/>
    <property type="molecule type" value="Genomic_DNA"/>
</dbReference>
<evidence type="ECO:0000256" key="1">
    <source>
        <dbReference type="SAM" id="MobiDB-lite"/>
    </source>
</evidence>
<dbReference type="AlphaFoldDB" id="A0AAQ3T4V3"/>
<feature type="region of interest" description="Disordered" evidence="1">
    <location>
        <begin position="1"/>
        <end position="35"/>
    </location>
</feature>
<organism evidence="2 3">
    <name type="scientific">Paspalum notatum var. saurae</name>
    <dbReference type="NCBI Taxonomy" id="547442"/>
    <lineage>
        <taxon>Eukaryota</taxon>
        <taxon>Viridiplantae</taxon>
        <taxon>Streptophyta</taxon>
        <taxon>Embryophyta</taxon>
        <taxon>Tracheophyta</taxon>
        <taxon>Spermatophyta</taxon>
        <taxon>Magnoliopsida</taxon>
        <taxon>Liliopsida</taxon>
        <taxon>Poales</taxon>
        <taxon>Poaceae</taxon>
        <taxon>PACMAD clade</taxon>
        <taxon>Panicoideae</taxon>
        <taxon>Andropogonodae</taxon>
        <taxon>Paspaleae</taxon>
        <taxon>Paspalinae</taxon>
        <taxon>Paspalum</taxon>
    </lineage>
</organism>
<protein>
    <submittedName>
        <fullName evidence="2">Uncharacterized protein</fullName>
    </submittedName>
</protein>
<feature type="compositionally biased region" description="Polar residues" evidence="1">
    <location>
        <begin position="25"/>
        <end position="35"/>
    </location>
</feature>
<name>A0AAQ3T4V3_PASNO</name>
<reference evidence="2 3" key="1">
    <citation type="submission" date="2024-02" db="EMBL/GenBank/DDBJ databases">
        <title>High-quality chromosome-scale genome assembly of Pensacola bahiagrass (Paspalum notatum Flugge var. saurae).</title>
        <authorList>
            <person name="Vega J.M."/>
            <person name="Podio M."/>
            <person name="Orjuela J."/>
            <person name="Siena L.A."/>
            <person name="Pessino S.C."/>
            <person name="Combes M.C."/>
            <person name="Mariac C."/>
            <person name="Albertini E."/>
            <person name="Pupilli F."/>
            <person name="Ortiz J.P.A."/>
            <person name="Leblanc O."/>
        </authorList>
    </citation>
    <scope>NUCLEOTIDE SEQUENCE [LARGE SCALE GENOMIC DNA]</scope>
    <source>
        <strain evidence="2">R1</strain>
        <tissue evidence="2">Leaf</tissue>
    </source>
</reference>
<sequence>MRKQRQQAPVQLRAPPPLTSRLPANFSNSERSGQQRTDAFLLQAPPLLQLRPSDLVLRAPPCYGVSSRATSGSKSRHAALAITDSTPGPCFVCRHAVPARQPRTAWMRCPASSSHGAPGLLIFLDTTTGHHGARLPALCCKTTPAWCLTNCPGHEQQQSGLFTRRSARLRLDTALARSGIDPRPSQALGENLDLVSYDAGL</sequence>
<proteinExistence type="predicted"/>
<gene>
    <name evidence="2" type="ORF">U9M48_015650</name>
</gene>
<evidence type="ECO:0000313" key="2">
    <source>
        <dbReference type="EMBL" id="WVZ66435.1"/>
    </source>
</evidence>